<organism evidence="1 2">
    <name type="scientific">Lutimaribacter degradans</name>
    <dbReference type="NCBI Taxonomy" id="2945989"/>
    <lineage>
        <taxon>Bacteria</taxon>
        <taxon>Pseudomonadati</taxon>
        <taxon>Pseudomonadota</taxon>
        <taxon>Alphaproteobacteria</taxon>
        <taxon>Rhodobacterales</taxon>
        <taxon>Roseobacteraceae</taxon>
        <taxon>Lutimaribacter</taxon>
    </lineage>
</organism>
<evidence type="ECO:0000313" key="2">
    <source>
        <dbReference type="Proteomes" id="UP001203036"/>
    </source>
</evidence>
<evidence type="ECO:0000313" key="1">
    <source>
        <dbReference type="EMBL" id="MCM2563117.1"/>
    </source>
</evidence>
<accession>A0ACC5ZXT4</accession>
<dbReference type="EMBL" id="JAMQGO010000009">
    <property type="protein sequence ID" value="MCM2563117.1"/>
    <property type="molecule type" value="Genomic_DNA"/>
</dbReference>
<comment type="caution">
    <text evidence="1">The sequence shown here is derived from an EMBL/GenBank/DDBJ whole genome shotgun (WGS) entry which is preliminary data.</text>
</comment>
<name>A0ACC5ZXT4_9RHOB</name>
<keyword evidence="2" id="KW-1185">Reference proteome</keyword>
<protein>
    <submittedName>
        <fullName evidence="1">DUF308 domain-containing protein</fullName>
    </submittedName>
</protein>
<dbReference type="Proteomes" id="UP001203036">
    <property type="component" value="Unassembled WGS sequence"/>
</dbReference>
<proteinExistence type="predicted"/>
<gene>
    <name evidence="1" type="ORF">M8744_13255</name>
</gene>
<reference evidence="1" key="1">
    <citation type="submission" date="2022-06" db="EMBL/GenBank/DDBJ databases">
        <title>Lutimaribacter sp. EGI FJ00013, a novel bacterium isolated from a salt lake sediment enrichment.</title>
        <authorList>
            <person name="Gao L."/>
            <person name="Fang B.-Z."/>
            <person name="Li W.-J."/>
        </authorList>
    </citation>
    <scope>NUCLEOTIDE SEQUENCE</scope>
    <source>
        <strain evidence="1">EGI FJ00013</strain>
    </source>
</reference>
<sequence>MVKLTEHADETLPDWPEMIDWRWMMALAVMLILGGVLAFLNPFLASLTVEAIAGATFLAAGAWQLWVVMTGRDGGNRLLGGALGLALVVLAVALLANPLAGLVSLTFAVGVLFALMGALRMLIAWDVRPRGGWGWMMASGVVSVALAVLIFVSLPQSALALLGLFLAVDLVTSGLVALAMALRARRRQ</sequence>